<feature type="active site" description="Proton donor" evidence="2">
    <location>
        <position position="70"/>
    </location>
</feature>
<dbReference type="InterPro" id="IPR036812">
    <property type="entry name" value="NAD(P)_OxRdtase_dom_sf"/>
</dbReference>
<keyword evidence="5" id="KW-0732">Signal</keyword>
<dbReference type="InterPro" id="IPR018170">
    <property type="entry name" value="Aldo/ket_reductase_CS"/>
</dbReference>
<dbReference type="Proteomes" id="UP000799302">
    <property type="component" value="Unassembled WGS sequence"/>
</dbReference>
<evidence type="ECO:0000256" key="5">
    <source>
        <dbReference type="SAM" id="SignalP"/>
    </source>
</evidence>
<evidence type="ECO:0000313" key="7">
    <source>
        <dbReference type="EMBL" id="KAF2672967.1"/>
    </source>
</evidence>
<dbReference type="InterPro" id="IPR023210">
    <property type="entry name" value="NADP_OxRdtase_dom"/>
</dbReference>
<dbReference type="Gene3D" id="3.20.20.100">
    <property type="entry name" value="NADP-dependent oxidoreductase domain"/>
    <property type="match status" value="1"/>
</dbReference>
<dbReference type="OrthoDB" id="416253at2759"/>
<dbReference type="SUPFAM" id="SSF51430">
    <property type="entry name" value="NAD(P)-linked oxidoreductase"/>
    <property type="match status" value="1"/>
</dbReference>
<reference evidence="7" key="1">
    <citation type="journal article" date="2020" name="Stud. Mycol.">
        <title>101 Dothideomycetes genomes: a test case for predicting lifestyles and emergence of pathogens.</title>
        <authorList>
            <person name="Haridas S."/>
            <person name="Albert R."/>
            <person name="Binder M."/>
            <person name="Bloem J."/>
            <person name="Labutti K."/>
            <person name="Salamov A."/>
            <person name="Andreopoulos B."/>
            <person name="Baker S."/>
            <person name="Barry K."/>
            <person name="Bills G."/>
            <person name="Bluhm B."/>
            <person name="Cannon C."/>
            <person name="Castanera R."/>
            <person name="Culley D."/>
            <person name="Daum C."/>
            <person name="Ezra D."/>
            <person name="Gonzalez J."/>
            <person name="Henrissat B."/>
            <person name="Kuo A."/>
            <person name="Liang C."/>
            <person name="Lipzen A."/>
            <person name="Lutzoni F."/>
            <person name="Magnuson J."/>
            <person name="Mondo S."/>
            <person name="Nolan M."/>
            <person name="Ohm R."/>
            <person name="Pangilinan J."/>
            <person name="Park H.-J."/>
            <person name="Ramirez L."/>
            <person name="Alfaro M."/>
            <person name="Sun H."/>
            <person name="Tritt A."/>
            <person name="Yoshinaga Y."/>
            <person name="Zwiers L.-H."/>
            <person name="Turgeon B."/>
            <person name="Goodwin S."/>
            <person name="Spatafora J."/>
            <person name="Crous P."/>
            <person name="Grigoriev I."/>
        </authorList>
    </citation>
    <scope>NUCLEOTIDE SEQUENCE</scope>
    <source>
        <strain evidence="7">CBS 115976</strain>
    </source>
</reference>
<name>A0A6A6UNG2_9PEZI</name>
<dbReference type="CDD" id="cd19071">
    <property type="entry name" value="AKR_AKR1-5-like"/>
    <property type="match status" value="1"/>
</dbReference>
<dbReference type="PRINTS" id="PR00069">
    <property type="entry name" value="ALDKETRDTASE"/>
</dbReference>
<feature type="chain" id="PRO_5025457686" evidence="5">
    <location>
        <begin position="16"/>
        <end position="321"/>
    </location>
</feature>
<dbReference type="PANTHER" id="PTHR11732">
    <property type="entry name" value="ALDO/KETO REDUCTASE"/>
    <property type="match status" value="1"/>
</dbReference>
<sequence length="321" mass="34975">MQLFLHLALATFVVAQSEPLAAITPPKGTQATNLPALGLGTWYAKGSNATAAVAQAIVDGYRLIDTSPFYNNQKEVGAGVREGIKRAGISRQDVWVTSKLWTTKHSDPNGGLKETLAELGLDYVDLWLIHWPMGPGNTFDHVPTWQKMEKLPATKMTRYIGISNFSPAQVKDVLKVATIKPKVMQIELHPYLPQEDFVASLQKQGITVNAYAPLGNTNPAYKSSATKLLQHSTIRSIASARGCTPAQVVLAWNMKRSVVVIPKAVQIAHQKENIATPACAAKLTAEDLEKIAQISNPPHRFMSSPCASNQFKCFEGTTKGF</sequence>
<evidence type="ECO:0000259" key="6">
    <source>
        <dbReference type="Pfam" id="PF00248"/>
    </source>
</evidence>
<evidence type="ECO:0000256" key="4">
    <source>
        <dbReference type="PIRSR" id="PIRSR000097-3"/>
    </source>
</evidence>
<feature type="signal peptide" evidence="5">
    <location>
        <begin position="1"/>
        <end position="15"/>
    </location>
</feature>
<dbReference type="PROSITE" id="PS00798">
    <property type="entry name" value="ALDOKETO_REDUCTASE_1"/>
    <property type="match status" value="1"/>
</dbReference>
<gene>
    <name evidence="7" type="ORF">BT63DRAFT_436785</name>
</gene>
<dbReference type="GO" id="GO:0016491">
    <property type="term" value="F:oxidoreductase activity"/>
    <property type="evidence" value="ECO:0007669"/>
    <property type="project" value="UniProtKB-KW"/>
</dbReference>
<dbReference type="PROSITE" id="PS00062">
    <property type="entry name" value="ALDOKETO_REDUCTASE_2"/>
    <property type="match status" value="1"/>
</dbReference>
<protein>
    <submittedName>
        <fullName evidence="7">Aldo/keto reductase</fullName>
    </submittedName>
</protein>
<accession>A0A6A6UNG2</accession>
<dbReference type="Pfam" id="PF00248">
    <property type="entry name" value="Aldo_ket_red"/>
    <property type="match status" value="1"/>
</dbReference>
<feature type="site" description="Lowers pKa of active site Tyr" evidence="4">
    <location>
        <position position="99"/>
    </location>
</feature>
<evidence type="ECO:0000256" key="3">
    <source>
        <dbReference type="PIRSR" id="PIRSR000097-2"/>
    </source>
</evidence>
<proteinExistence type="predicted"/>
<dbReference type="PIRSF" id="PIRSF000097">
    <property type="entry name" value="AKR"/>
    <property type="match status" value="1"/>
</dbReference>
<dbReference type="AlphaFoldDB" id="A0A6A6UNG2"/>
<feature type="domain" description="NADP-dependent oxidoreductase" evidence="6">
    <location>
        <begin position="37"/>
        <end position="295"/>
    </location>
</feature>
<evidence type="ECO:0000256" key="2">
    <source>
        <dbReference type="PIRSR" id="PIRSR000097-1"/>
    </source>
</evidence>
<dbReference type="InterPro" id="IPR020471">
    <property type="entry name" value="AKR"/>
</dbReference>
<keyword evidence="1" id="KW-0560">Oxidoreductase</keyword>
<keyword evidence="8" id="KW-1185">Reference proteome</keyword>
<organism evidence="7 8">
    <name type="scientific">Microthyrium microscopicum</name>
    <dbReference type="NCBI Taxonomy" id="703497"/>
    <lineage>
        <taxon>Eukaryota</taxon>
        <taxon>Fungi</taxon>
        <taxon>Dikarya</taxon>
        <taxon>Ascomycota</taxon>
        <taxon>Pezizomycotina</taxon>
        <taxon>Dothideomycetes</taxon>
        <taxon>Dothideomycetes incertae sedis</taxon>
        <taxon>Microthyriales</taxon>
        <taxon>Microthyriaceae</taxon>
        <taxon>Microthyrium</taxon>
    </lineage>
</organism>
<dbReference type="EMBL" id="MU004231">
    <property type="protein sequence ID" value="KAF2672967.1"/>
    <property type="molecule type" value="Genomic_DNA"/>
</dbReference>
<evidence type="ECO:0000313" key="8">
    <source>
        <dbReference type="Proteomes" id="UP000799302"/>
    </source>
</evidence>
<evidence type="ECO:0000256" key="1">
    <source>
        <dbReference type="ARBA" id="ARBA00023002"/>
    </source>
</evidence>
<feature type="binding site" evidence="3">
    <location>
        <position position="130"/>
    </location>
    <ligand>
        <name>substrate</name>
    </ligand>
</feature>